<feature type="region of interest" description="Disordered" evidence="1">
    <location>
        <begin position="21"/>
        <end position="64"/>
    </location>
</feature>
<gene>
    <name evidence="2" type="ORF">ALC53_04950</name>
</gene>
<organism evidence="2 3">
    <name type="scientific">Atta colombica</name>
    <dbReference type="NCBI Taxonomy" id="520822"/>
    <lineage>
        <taxon>Eukaryota</taxon>
        <taxon>Metazoa</taxon>
        <taxon>Ecdysozoa</taxon>
        <taxon>Arthropoda</taxon>
        <taxon>Hexapoda</taxon>
        <taxon>Insecta</taxon>
        <taxon>Pterygota</taxon>
        <taxon>Neoptera</taxon>
        <taxon>Endopterygota</taxon>
        <taxon>Hymenoptera</taxon>
        <taxon>Apocrita</taxon>
        <taxon>Aculeata</taxon>
        <taxon>Formicoidea</taxon>
        <taxon>Formicidae</taxon>
        <taxon>Myrmicinae</taxon>
        <taxon>Atta</taxon>
    </lineage>
</organism>
<proteinExistence type="predicted"/>
<sequence length="110" mass="12117">MKATVLGKIVHPAIWAAERRSRKELQSFSESADRDGRGELPVKACGSGMNERTGKPNEGRNGQRRTCAPVSLFLPTYTHLPAEHDRIRARQWRFGLTNSNSGGAEGKIVS</sequence>
<reference evidence="2 3" key="1">
    <citation type="submission" date="2015-09" db="EMBL/GenBank/DDBJ databases">
        <title>Atta colombica WGS genome.</title>
        <authorList>
            <person name="Nygaard S."/>
            <person name="Hu H."/>
            <person name="Boomsma J."/>
            <person name="Zhang G."/>
        </authorList>
    </citation>
    <scope>NUCLEOTIDE SEQUENCE [LARGE SCALE GENOMIC DNA]</scope>
    <source>
        <strain evidence="2">Treedump-2</strain>
        <tissue evidence="2">Whole body</tissue>
    </source>
</reference>
<name>A0A195BKE8_9HYME</name>
<protein>
    <submittedName>
        <fullName evidence="2">Uncharacterized protein</fullName>
    </submittedName>
</protein>
<keyword evidence="3" id="KW-1185">Reference proteome</keyword>
<dbReference type="EMBL" id="KQ976455">
    <property type="protein sequence ID" value="KYM85162.1"/>
    <property type="molecule type" value="Genomic_DNA"/>
</dbReference>
<dbReference type="AlphaFoldDB" id="A0A195BKE8"/>
<feature type="compositionally biased region" description="Basic and acidic residues" evidence="1">
    <location>
        <begin position="21"/>
        <end position="40"/>
    </location>
</feature>
<evidence type="ECO:0000313" key="2">
    <source>
        <dbReference type="EMBL" id="KYM85162.1"/>
    </source>
</evidence>
<evidence type="ECO:0000256" key="1">
    <source>
        <dbReference type="SAM" id="MobiDB-lite"/>
    </source>
</evidence>
<accession>A0A195BKE8</accession>
<dbReference type="Proteomes" id="UP000078540">
    <property type="component" value="Unassembled WGS sequence"/>
</dbReference>
<evidence type="ECO:0000313" key="3">
    <source>
        <dbReference type="Proteomes" id="UP000078540"/>
    </source>
</evidence>